<name>A0A1P8N219_9RHOB</name>
<dbReference type="EMBL" id="CP019319">
    <property type="protein sequence ID" value="APX14363.1"/>
    <property type="molecule type" value="Genomic_DNA"/>
</dbReference>
<dbReference type="Pfam" id="PF00535">
    <property type="entry name" value="Glycos_transf_2"/>
    <property type="match status" value="1"/>
</dbReference>
<dbReference type="GO" id="GO:0016757">
    <property type="term" value="F:glycosyltransferase activity"/>
    <property type="evidence" value="ECO:0007669"/>
    <property type="project" value="UniProtKB-KW"/>
</dbReference>
<dbReference type="Gene3D" id="3.40.50.2000">
    <property type="entry name" value="Glycogen Phosphorylase B"/>
    <property type="match status" value="1"/>
</dbReference>
<dbReference type="OrthoDB" id="9771846at2"/>
<evidence type="ECO:0000256" key="2">
    <source>
        <dbReference type="ARBA" id="ARBA00022676"/>
    </source>
</evidence>
<dbReference type="KEGG" id="tom:BWR18_21230"/>
<evidence type="ECO:0000259" key="4">
    <source>
        <dbReference type="Pfam" id="PF00535"/>
    </source>
</evidence>
<dbReference type="RefSeq" id="WP_076630982.1">
    <property type="nucleotide sequence ID" value="NZ_CP019319.1"/>
</dbReference>
<comment type="similarity">
    <text evidence="1">Belongs to the glycosyltransferase 2 family.</text>
</comment>
<dbReference type="Gene3D" id="3.90.550.10">
    <property type="entry name" value="Spore Coat Polysaccharide Biosynthesis Protein SpsA, Chain A"/>
    <property type="match status" value="1"/>
</dbReference>
<dbReference type="AlphaFoldDB" id="A0A1P8N219"/>
<evidence type="ECO:0000256" key="3">
    <source>
        <dbReference type="ARBA" id="ARBA00022679"/>
    </source>
</evidence>
<keyword evidence="2" id="KW-0328">Glycosyltransferase</keyword>
<evidence type="ECO:0000313" key="6">
    <source>
        <dbReference type="Proteomes" id="UP000186336"/>
    </source>
</evidence>
<sequence length="870" mass="92926">MFRRAIQLFRRYARWHEDLEAPGFALSDEGSGEAMGQVERVHLTRGLIRVSGWCRTRTLDLVIGGTSHAGQPTLSRLDVSAAHDLDPVQPYGFVVEGAYDGAAACHLVLNGPTRPHVFPIAMPSARARRRARLRVGQAFVRDVWRIAPVILRWLVTRDDALRAPIKRGLRFEEPGAWALRFDPAVLPSAKTEAVSDRGESAAPITIVLPVFNAFELLQEALSRVLSHTDLPWHLVMIEDGSTDPRVRPFLRDWAAEHAQGQGEGQGDAPRITLIEHDDNLGFIRAVNTGLEAAAGRAGHVVLLNSDALVPQGWASRLLAPMLADDSVASVTPMSNDAEIFTVPAICQRGALARGMADAIDRVAQTLPPGPPGTTRAEAPTGVGFCMAMNRRFLDKVPLLDTYFGRGYGEEVDWCRRIAALGGRHLGIATLFVEHRGGSSFGSAAKQALVLKNNAIISERYPGYDTMVQDFIQTDPLVSARVVLGLAWAQAQVGAQVGARVGSDGAVPIYLGHTMGGGAETYLQGRIAADIAAGGAAVTLRVGGPLPWLLGVHGPGGVTQVALDDTGVLSRLLAPLTRRRIIYSNGVGHEDPVTLPSVLTRLKRGPQDRIEVLLHDFLPLSPSYTLLDAKGRYRGVPAMDNADPAHQSERADGTPVPLSEWRTAWGGLLAGADRIVAFSDNSRDLLQTAYPEAADACVVAPHSPDLTGIARVRPPAQGARPVIGVLGNIGYQKGAGLLQDLARHLGQSGAADLVVVGNIDPAYHLPPPARVHGSYQVEHVPNLAARYGITCWLIPSVWPETFSYTTHEALATGLPVWAFDLGAQGDTVRAAAARTGQGGVIPLDMQGKPDVDDLVTRMTAPAAGAARAGRG</sequence>
<dbReference type="InterPro" id="IPR029044">
    <property type="entry name" value="Nucleotide-diphossugar_trans"/>
</dbReference>
<geneLocation type="plasmid" evidence="5 6">
    <name>pDOK1-4-7</name>
</geneLocation>
<keyword evidence="5" id="KW-0614">Plasmid</keyword>
<proteinExistence type="inferred from homology"/>
<keyword evidence="3" id="KW-0808">Transferase</keyword>
<dbReference type="Proteomes" id="UP000186336">
    <property type="component" value="Plasmid pDOK1-4-7"/>
</dbReference>
<gene>
    <name evidence="5" type="ORF">BWR18_21230</name>
</gene>
<keyword evidence="6" id="KW-1185">Reference proteome</keyword>
<evidence type="ECO:0000313" key="5">
    <source>
        <dbReference type="EMBL" id="APX14363.1"/>
    </source>
</evidence>
<accession>A0A1P8N219</accession>
<dbReference type="SUPFAM" id="SSF53756">
    <property type="entry name" value="UDP-Glycosyltransferase/glycogen phosphorylase"/>
    <property type="match status" value="1"/>
</dbReference>
<dbReference type="SUPFAM" id="SSF53448">
    <property type="entry name" value="Nucleotide-diphospho-sugar transferases"/>
    <property type="match status" value="1"/>
</dbReference>
<reference evidence="5 6" key="1">
    <citation type="submission" date="2017-01" db="EMBL/GenBank/DDBJ databases">
        <title>Complete genome of Tateyamaria omphalii DOK1-4 isolated from seawater in Dokdo.</title>
        <authorList>
            <person name="Kim J.H."/>
            <person name="Chi W.-J."/>
        </authorList>
    </citation>
    <scope>NUCLEOTIDE SEQUENCE [LARGE SCALE GENOMIC DNA]</scope>
    <source>
        <strain evidence="5 6">DOK1-4</strain>
        <plasmid evidence="5 6">pDOK1-4-7</plasmid>
    </source>
</reference>
<dbReference type="PANTHER" id="PTHR43179">
    <property type="entry name" value="RHAMNOSYLTRANSFERASE WBBL"/>
    <property type="match status" value="1"/>
</dbReference>
<dbReference type="InterPro" id="IPR001173">
    <property type="entry name" value="Glyco_trans_2-like"/>
</dbReference>
<feature type="domain" description="Glycosyltransferase 2-like" evidence="4">
    <location>
        <begin position="205"/>
        <end position="340"/>
    </location>
</feature>
<evidence type="ECO:0000256" key="1">
    <source>
        <dbReference type="ARBA" id="ARBA00006739"/>
    </source>
</evidence>
<dbReference type="PANTHER" id="PTHR43179:SF12">
    <property type="entry name" value="GALACTOFURANOSYLTRANSFERASE GLFT2"/>
    <property type="match status" value="1"/>
</dbReference>
<organism evidence="5 6">
    <name type="scientific">Tateyamaria omphalii</name>
    <dbReference type="NCBI Taxonomy" id="299262"/>
    <lineage>
        <taxon>Bacteria</taxon>
        <taxon>Pseudomonadati</taxon>
        <taxon>Pseudomonadota</taxon>
        <taxon>Alphaproteobacteria</taxon>
        <taxon>Rhodobacterales</taxon>
        <taxon>Roseobacteraceae</taxon>
        <taxon>Tateyamaria</taxon>
    </lineage>
</organism>
<protein>
    <recommendedName>
        <fullName evidence="4">Glycosyltransferase 2-like domain-containing protein</fullName>
    </recommendedName>
</protein>